<reference evidence="2 3" key="1">
    <citation type="submission" date="2023-07" db="EMBL/GenBank/DDBJ databases">
        <title>Sorghum-associated microbial communities from plants grown in Nebraska, USA.</title>
        <authorList>
            <person name="Schachtman D."/>
        </authorList>
    </citation>
    <scope>NUCLEOTIDE SEQUENCE [LARGE SCALE GENOMIC DNA]</scope>
    <source>
        <strain evidence="2 3">3262</strain>
    </source>
</reference>
<feature type="transmembrane region" description="Helical" evidence="1">
    <location>
        <begin position="71"/>
        <end position="91"/>
    </location>
</feature>
<proteinExistence type="predicted"/>
<evidence type="ECO:0000256" key="1">
    <source>
        <dbReference type="SAM" id="Phobius"/>
    </source>
</evidence>
<protein>
    <submittedName>
        <fullName evidence="2">Uncharacterized protein</fullName>
    </submittedName>
</protein>
<gene>
    <name evidence="2" type="ORF">J2W55_004953</name>
</gene>
<comment type="caution">
    <text evidence="2">The sequence shown here is derived from an EMBL/GenBank/DDBJ whole genome shotgun (WGS) entry which is preliminary data.</text>
</comment>
<dbReference type="EMBL" id="JAVDUU010000005">
    <property type="protein sequence ID" value="MDR6945085.1"/>
    <property type="molecule type" value="Genomic_DNA"/>
</dbReference>
<feature type="transmembrane region" description="Helical" evidence="1">
    <location>
        <begin position="37"/>
        <end position="59"/>
    </location>
</feature>
<accession>A0ABU1TI42</accession>
<sequence>MKTSLKKFTIRFVAGAFGFLLLTNALGQRPEILFDGSVTGIILAPFKLILMGPLVPFINFLHQDPDTPPPFFLAGFAFYWTLLGLGLYYILTKLKKRHESAL</sequence>
<keyword evidence="1" id="KW-0472">Membrane</keyword>
<dbReference type="Proteomes" id="UP001247620">
    <property type="component" value="Unassembled WGS sequence"/>
</dbReference>
<keyword evidence="3" id="KW-1185">Reference proteome</keyword>
<organism evidence="2 3">
    <name type="scientific">Mucilaginibacter pocheonensis</name>
    <dbReference type="NCBI Taxonomy" id="398050"/>
    <lineage>
        <taxon>Bacteria</taxon>
        <taxon>Pseudomonadati</taxon>
        <taxon>Bacteroidota</taxon>
        <taxon>Sphingobacteriia</taxon>
        <taxon>Sphingobacteriales</taxon>
        <taxon>Sphingobacteriaceae</taxon>
        <taxon>Mucilaginibacter</taxon>
    </lineage>
</organism>
<name>A0ABU1TI42_9SPHI</name>
<keyword evidence="1" id="KW-0812">Transmembrane</keyword>
<dbReference type="RefSeq" id="WP_310102459.1">
    <property type="nucleotide sequence ID" value="NZ_JAVDUU010000005.1"/>
</dbReference>
<keyword evidence="1" id="KW-1133">Transmembrane helix</keyword>
<evidence type="ECO:0000313" key="2">
    <source>
        <dbReference type="EMBL" id="MDR6945085.1"/>
    </source>
</evidence>
<evidence type="ECO:0000313" key="3">
    <source>
        <dbReference type="Proteomes" id="UP001247620"/>
    </source>
</evidence>